<dbReference type="InterPro" id="IPR029057">
    <property type="entry name" value="PRTase-like"/>
</dbReference>
<dbReference type="RefSeq" id="WP_219665658.1">
    <property type="nucleotide sequence ID" value="NZ_WTFF01000031.1"/>
</dbReference>
<dbReference type="EC" id="2.4.2.7" evidence="6 11"/>
<sequence length="180" mass="18540">MTEETLRLLLSRIKDVPDYPQPGVMFKDITPLLADPAAFGALTDALAGLCSTYGATKIVGLEARGFILAAPVAVQAGVGFVPVRKAGKLPGATLKQAYALEYGTAEIEVHAEDLAPGDRVMVIDDVLATGGTAEASLELIRRAGAEVAGVAVLMELGFLAGRARLEAVLGGAPLDALITV</sequence>
<dbReference type="PANTHER" id="PTHR32315">
    <property type="entry name" value="ADENINE PHOSPHORIBOSYLTRANSFERASE"/>
    <property type="match status" value="1"/>
</dbReference>
<dbReference type="Proteomes" id="UP000812013">
    <property type="component" value="Unassembled WGS sequence"/>
</dbReference>
<gene>
    <name evidence="11" type="primary">apt</name>
    <name evidence="13" type="ORF">GPJ59_07435</name>
</gene>
<keyword evidence="10 11" id="KW-0660">Purine salvage</keyword>
<keyword evidence="8 11" id="KW-0328">Glycosyltransferase</keyword>
<dbReference type="Pfam" id="PF00156">
    <property type="entry name" value="Pribosyltran"/>
    <property type="match status" value="1"/>
</dbReference>
<comment type="subunit">
    <text evidence="11">Homodimer.</text>
</comment>
<evidence type="ECO:0000256" key="2">
    <source>
        <dbReference type="ARBA" id="ARBA00003968"/>
    </source>
</evidence>
<evidence type="ECO:0000256" key="4">
    <source>
        <dbReference type="ARBA" id="ARBA00004659"/>
    </source>
</evidence>
<dbReference type="SUPFAM" id="SSF53271">
    <property type="entry name" value="PRTase-like"/>
    <property type="match status" value="1"/>
</dbReference>
<comment type="subcellular location">
    <subcellularLocation>
        <location evidence="3 11">Cytoplasm</location>
    </subcellularLocation>
</comment>
<dbReference type="InterPro" id="IPR000836">
    <property type="entry name" value="PRTase_dom"/>
</dbReference>
<evidence type="ECO:0000256" key="3">
    <source>
        <dbReference type="ARBA" id="ARBA00004496"/>
    </source>
</evidence>
<comment type="pathway">
    <text evidence="4 11">Purine metabolism; AMP biosynthesis via salvage pathway; AMP from adenine: step 1/1.</text>
</comment>
<comment type="similarity">
    <text evidence="5 11">Belongs to the purine/pyrimidine phosphoribosyltransferase family.</text>
</comment>
<dbReference type="HAMAP" id="MF_00004">
    <property type="entry name" value="Aden_phosphoribosyltr"/>
    <property type="match status" value="1"/>
</dbReference>
<evidence type="ECO:0000313" key="13">
    <source>
        <dbReference type="EMBL" id="MBW5481719.1"/>
    </source>
</evidence>
<dbReference type="NCBIfam" id="NF002634">
    <property type="entry name" value="PRK02304.1-3"/>
    <property type="match status" value="1"/>
</dbReference>
<dbReference type="Gene3D" id="3.40.50.2020">
    <property type="match status" value="1"/>
</dbReference>
<organism evidence="13 14">
    <name type="scientific">Streptomyces bambusae</name>
    <dbReference type="NCBI Taxonomy" id="1550616"/>
    <lineage>
        <taxon>Bacteria</taxon>
        <taxon>Bacillati</taxon>
        <taxon>Actinomycetota</taxon>
        <taxon>Actinomycetes</taxon>
        <taxon>Kitasatosporales</taxon>
        <taxon>Streptomycetaceae</taxon>
        <taxon>Streptomyces</taxon>
    </lineage>
</organism>
<dbReference type="GO" id="GO:0003999">
    <property type="term" value="F:adenine phosphoribosyltransferase activity"/>
    <property type="evidence" value="ECO:0007669"/>
    <property type="project" value="UniProtKB-EC"/>
</dbReference>
<keyword evidence="7 11" id="KW-0963">Cytoplasm</keyword>
<evidence type="ECO:0000256" key="8">
    <source>
        <dbReference type="ARBA" id="ARBA00022676"/>
    </source>
</evidence>
<evidence type="ECO:0000256" key="11">
    <source>
        <dbReference type="HAMAP-Rule" id="MF_00004"/>
    </source>
</evidence>
<protein>
    <recommendedName>
        <fullName evidence="6 11">Adenine phosphoribosyltransferase</fullName>
        <shortName evidence="11">APRT</shortName>
        <ecNumber evidence="6 11">2.4.2.7</ecNumber>
    </recommendedName>
</protein>
<proteinExistence type="inferred from homology"/>
<evidence type="ECO:0000256" key="10">
    <source>
        <dbReference type="ARBA" id="ARBA00022726"/>
    </source>
</evidence>
<accession>A0ABS6Z2U0</accession>
<dbReference type="CDD" id="cd06223">
    <property type="entry name" value="PRTases_typeI"/>
    <property type="match status" value="1"/>
</dbReference>
<comment type="caution">
    <text evidence="13">The sequence shown here is derived from an EMBL/GenBank/DDBJ whole genome shotgun (WGS) entry which is preliminary data.</text>
</comment>
<evidence type="ECO:0000256" key="1">
    <source>
        <dbReference type="ARBA" id="ARBA00000868"/>
    </source>
</evidence>
<evidence type="ECO:0000259" key="12">
    <source>
        <dbReference type="Pfam" id="PF00156"/>
    </source>
</evidence>
<dbReference type="NCBIfam" id="NF002636">
    <property type="entry name" value="PRK02304.1-5"/>
    <property type="match status" value="1"/>
</dbReference>
<keyword evidence="9 11" id="KW-0808">Transferase</keyword>
<comment type="function">
    <text evidence="2 11">Catalyzes a salvage reaction resulting in the formation of AMP, that is energically less costly than de novo synthesis.</text>
</comment>
<dbReference type="InterPro" id="IPR005764">
    <property type="entry name" value="Ade_phspho_trans"/>
</dbReference>
<dbReference type="NCBIfam" id="TIGR01090">
    <property type="entry name" value="apt"/>
    <property type="match status" value="1"/>
</dbReference>
<name>A0ABS6Z2U0_9ACTN</name>
<evidence type="ECO:0000313" key="14">
    <source>
        <dbReference type="Proteomes" id="UP000812013"/>
    </source>
</evidence>
<dbReference type="InterPro" id="IPR050054">
    <property type="entry name" value="UPRTase/APRTase"/>
</dbReference>
<reference evidence="13 14" key="1">
    <citation type="submission" date="2019-12" db="EMBL/GenBank/DDBJ databases">
        <title>Genome sequence of Streptomyces bambusae.</title>
        <authorList>
            <person name="Bansal K."/>
            <person name="Choksket S."/>
            <person name="Korpole S."/>
            <person name="Patil P.B."/>
        </authorList>
    </citation>
    <scope>NUCLEOTIDE SEQUENCE [LARGE SCALE GENOMIC DNA]</scope>
    <source>
        <strain evidence="13 14">SK60</strain>
    </source>
</reference>
<dbReference type="PANTHER" id="PTHR32315:SF3">
    <property type="entry name" value="ADENINE PHOSPHORIBOSYLTRANSFERASE"/>
    <property type="match status" value="1"/>
</dbReference>
<evidence type="ECO:0000256" key="6">
    <source>
        <dbReference type="ARBA" id="ARBA00011893"/>
    </source>
</evidence>
<dbReference type="EMBL" id="WTFF01000031">
    <property type="protein sequence ID" value="MBW5481719.1"/>
    <property type="molecule type" value="Genomic_DNA"/>
</dbReference>
<keyword evidence="14" id="KW-1185">Reference proteome</keyword>
<comment type="catalytic activity">
    <reaction evidence="1 11">
        <text>AMP + diphosphate = 5-phospho-alpha-D-ribose 1-diphosphate + adenine</text>
        <dbReference type="Rhea" id="RHEA:16609"/>
        <dbReference type="ChEBI" id="CHEBI:16708"/>
        <dbReference type="ChEBI" id="CHEBI:33019"/>
        <dbReference type="ChEBI" id="CHEBI:58017"/>
        <dbReference type="ChEBI" id="CHEBI:456215"/>
        <dbReference type="EC" id="2.4.2.7"/>
    </reaction>
</comment>
<evidence type="ECO:0000256" key="5">
    <source>
        <dbReference type="ARBA" id="ARBA00008391"/>
    </source>
</evidence>
<evidence type="ECO:0000256" key="7">
    <source>
        <dbReference type="ARBA" id="ARBA00022490"/>
    </source>
</evidence>
<feature type="domain" description="Phosphoribosyltransferase" evidence="12">
    <location>
        <begin position="32"/>
        <end position="155"/>
    </location>
</feature>
<evidence type="ECO:0000256" key="9">
    <source>
        <dbReference type="ARBA" id="ARBA00022679"/>
    </source>
</evidence>